<gene>
    <name evidence="3" type="ORF">GCM10009107_33450</name>
</gene>
<feature type="domain" description="Isochorismatase-like" evidence="2">
    <location>
        <begin position="9"/>
        <end position="153"/>
    </location>
</feature>
<reference evidence="4" key="1">
    <citation type="journal article" date="2019" name="Int. J. Syst. Evol. Microbiol.">
        <title>The Global Catalogue of Microorganisms (GCM) 10K type strain sequencing project: providing services to taxonomists for standard genome sequencing and annotation.</title>
        <authorList>
            <consortium name="The Broad Institute Genomics Platform"/>
            <consortium name="The Broad Institute Genome Sequencing Center for Infectious Disease"/>
            <person name="Wu L."/>
            <person name="Ma J."/>
        </authorList>
    </citation>
    <scope>NUCLEOTIDE SEQUENCE [LARGE SCALE GENOMIC DNA]</scope>
    <source>
        <strain evidence="4">JCM 15503</strain>
    </source>
</reference>
<dbReference type="EMBL" id="BAAAEW010000022">
    <property type="protein sequence ID" value="GAA0755697.1"/>
    <property type="molecule type" value="Genomic_DNA"/>
</dbReference>
<proteinExistence type="predicted"/>
<dbReference type="Gene3D" id="3.40.50.850">
    <property type="entry name" value="Isochorismatase-like"/>
    <property type="match status" value="1"/>
</dbReference>
<evidence type="ECO:0000256" key="1">
    <source>
        <dbReference type="ARBA" id="ARBA00022801"/>
    </source>
</evidence>
<dbReference type="PANTHER" id="PTHR43540:SF6">
    <property type="entry name" value="ISOCHORISMATASE-LIKE DOMAIN-CONTAINING PROTEIN"/>
    <property type="match status" value="1"/>
</dbReference>
<protein>
    <submittedName>
        <fullName evidence="3">Isochorismatase family protein</fullName>
    </submittedName>
</protein>
<dbReference type="RefSeq" id="WP_141284939.1">
    <property type="nucleotide sequence ID" value="NZ_BAAAEW010000022.1"/>
</dbReference>
<dbReference type="InterPro" id="IPR000868">
    <property type="entry name" value="Isochorismatase-like_dom"/>
</dbReference>
<evidence type="ECO:0000313" key="3">
    <source>
        <dbReference type="EMBL" id="GAA0755697.1"/>
    </source>
</evidence>
<keyword evidence="4" id="KW-1185">Reference proteome</keyword>
<dbReference type="PANTHER" id="PTHR43540">
    <property type="entry name" value="PEROXYUREIDOACRYLATE/UREIDOACRYLATE AMIDOHYDROLASE-RELATED"/>
    <property type="match status" value="1"/>
</dbReference>
<dbReference type="SUPFAM" id="SSF52499">
    <property type="entry name" value="Isochorismatase-like hydrolases"/>
    <property type="match status" value="1"/>
</dbReference>
<organism evidence="3 4">
    <name type="scientific">Ideonella azotifigens</name>
    <dbReference type="NCBI Taxonomy" id="513160"/>
    <lineage>
        <taxon>Bacteria</taxon>
        <taxon>Pseudomonadati</taxon>
        <taxon>Pseudomonadota</taxon>
        <taxon>Betaproteobacteria</taxon>
        <taxon>Burkholderiales</taxon>
        <taxon>Sphaerotilaceae</taxon>
        <taxon>Ideonella</taxon>
    </lineage>
</organism>
<sequence>MSSFDTTRTALLLIDVQASFPARPYWQDRELPAYLDATRRLLAGCQAQGIPVVQVFHSDGPEGPDNPFAHASGLVRPLDGLPAYTPALRVDKHRHSALVGTGLGDWLRAQGIGRLIVAGIRTEQCCETTTRHASDEGWEVDYVTEATLTFDMQTPAGTVLSAAAIYERTETVLAGRFATICSVDQALARAAQAARNAEARAA</sequence>
<dbReference type="InterPro" id="IPR050272">
    <property type="entry name" value="Isochorismatase-like_hydrls"/>
</dbReference>
<name>A0ABN1K5T1_9BURK</name>
<dbReference type="InterPro" id="IPR036380">
    <property type="entry name" value="Isochorismatase-like_sf"/>
</dbReference>
<comment type="caution">
    <text evidence="3">The sequence shown here is derived from an EMBL/GenBank/DDBJ whole genome shotgun (WGS) entry which is preliminary data.</text>
</comment>
<keyword evidence="1" id="KW-0378">Hydrolase</keyword>
<dbReference type="Proteomes" id="UP001500279">
    <property type="component" value="Unassembled WGS sequence"/>
</dbReference>
<evidence type="ECO:0000313" key="4">
    <source>
        <dbReference type="Proteomes" id="UP001500279"/>
    </source>
</evidence>
<accession>A0ABN1K5T1</accession>
<evidence type="ECO:0000259" key="2">
    <source>
        <dbReference type="Pfam" id="PF00857"/>
    </source>
</evidence>
<dbReference type="Pfam" id="PF00857">
    <property type="entry name" value="Isochorismatase"/>
    <property type="match status" value="1"/>
</dbReference>